<dbReference type="InterPro" id="IPR006134">
    <property type="entry name" value="DNA-dir_DNA_pol_B_multi_dom"/>
</dbReference>
<dbReference type="SUPFAM" id="SSF56672">
    <property type="entry name" value="DNA/RNA polymerases"/>
    <property type="match status" value="1"/>
</dbReference>
<evidence type="ECO:0000259" key="14">
    <source>
        <dbReference type="Pfam" id="PF00136"/>
    </source>
</evidence>
<evidence type="ECO:0000259" key="17">
    <source>
        <dbReference type="Pfam" id="PF12254"/>
    </source>
</evidence>
<evidence type="ECO:0000256" key="3">
    <source>
        <dbReference type="ARBA" id="ARBA00022679"/>
    </source>
</evidence>
<dbReference type="Gene3D" id="3.90.1600.10">
    <property type="entry name" value="Palm domain of DNA polymerase"/>
    <property type="match status" value="1"/>
</dbReference>
<dbReference type="FunFam" id="3.30.70.2820:FF:000001">
    <property type="entry name" value="DNA polymerase"/>
    <property type="match status" value="1"/>
</dbReference>
<evidence type="ECO:0000256" key="8">
    <source>
        <dbReference type="ARBA" id="ARBA00022833"/>
    </source>
</evidence>
<dbReference type="SUPFAM" id="SSF53098">
    <property type="entry name" value="Ribonuclease H-like"/>
    <property type="match status" value="1"/>
</dbReference>
<dbReference type="PRINTS" id="PR00106">
    <property type="entry name" value="DNAPOLB"/>
</dbReference>
<evidence type="ECO:0000256" key="4">
    <source>
        <dbReference type="ARBA" id="ARBA00022695"/>
    </source>
</evidence>
<comment type="subcellular location">
    <subcellularLocation>
        <location evidence="1">Nucleus</location>
    </subcellularLocation>
</comment>
<dbReference type="GO" id="GO:0003688">
    <property type="term" value="F:DNA replication origin binding"/>
    <property type="evidence" value="ECO:0007669"/>
    <property type="project" value="TreeGrafter"/>
</dbReference>
<keyword evidence="6" id="KW-0479">Metal-binding</keyword>
<dbReference type="InterPro" id="IPR006133">
    <property type="entry name" value="DNA-dir_DNA_pol_B_exonuc"/>
</dbReference>
<feature type="domain" description="Zinc finger DNA-directed DNA polymerase family B alpha" evidence="16">
    <location>
        <begin position="1200"/>
        <end position="1311"/>
    </location>
</feature>
<dbReference type="Gene3D" id="1.10.3200.20">
    <property type="entry name" value="DNA Polymerase alpha, zinc finger"/>
    <property type="match status" value="1"/>
</dbReference>
<dbReference type="CDD" id="cd05776">
    <property type="entry name" value="DNA_polB_alpha_exo"/>
    <property type="match status" value="1"/>
</dbReference>
<dbReference type="Gene3D" id="1.10.287.690">
    <property type="entry name" value="Helix hairpin bin"/>
    <property type="match status" value="1"/>
</dbReference>
<dbReference type="PANTHER" id="PTHR45861:SF1">
    <property type="entry name" value="DNA POLYMERASE ALPHA CATALYTIC SUBUNIT"/>
    <property type="match status" value="1"/>
</dbReference>
<keyword evidence="5 12" id="KW-0235">DNA replication</keyword>
<dbReference type="GO" id="GO:1902975">
    <property type="term" value="P:mitotic DNA replication initiation"/>
    <property type="evidence" value="ECO:0007669"/>
    <property type="project" value="InterPro"/>
</dbReference>
<feature type="compositionally biased region" description="Polar residues" evidence="13">
    <location>
        <begin position="17"/>
        <end position="26"/>
    </location>
</feature>
<dbReference type="InterPro" id="IPR045846">
    <property type="entry name" value="POLBc_alpha"/>
</dbReference>
<evidence type="ECO:0000256" key="5">
    <source>
        <dbReference type="ARBA" id="ARBA00022705"/>
    </source>
</evidence>
<dbReference type="InterPro" id="IPR036397">
    <property type="entry name" value="RNaseH_sf"/>
</dbReference>
<dbReference type="NCBIfam" id="TIGR00592">
    <property type="entry name" value="pol2"/>
    <property type="match status" value="1"/>
</dbReference>
<keyword evidence="10 12" id="KW-0238">DNA-binding</keyword>
<gene>
    <name evidence="18" type="primary">LOC107586771</name>
</gene>
<reference evidence="18" key="1">
    <citation type="submission" date="2025-08" db="UniProtKB">
        <authorList>
            <consortium name="Ensembl"/>
        </authorList>
    </citation>
    <scope>IDENTIFICATION</scope>
</reference>
<dbReference type="SUPFAM" id="SSF90234">
    <property type="entry name" value="Zinc finger domain of DNA polymerase-alpha"/>
    <property type="match status" value="1"/>
</dbReference>
<dbReference type="Gene3D" id="1.10.132.60">
    <property type="entry name" value="DNA polymerase family B, C-terminal domain"/>
    <property type="match status" value="1"/>
</dbReference>
<evidence type="ECO:0000256" key="2">
    <source>
        <dbReference type="ARBA" id="ARBA00005755"/>
    </source>
</evidence>
<dbReference type="GO" id="GO:0006272">
    <property type="term" value="P:leading strand elongation"/>
    <property type="evidence" value="ECO:0007669"/>
    <property type="project" value="TreeGrafter"/>
</dbReference>
<feature type="region of interest" description="Disordered" evidence="13">
    <location>
        <begin position="1"/>
        <end position="40"/>
    </location>
</feature>
<dbReference type="Gene3D" id="2.40.50.730">
    <property type="match status" value="1"/>
</dbReference>
<evidence type="ECO:0000313" key="19">
    <source>
        <dbReference type="Proteomes" id="UP000472262"/>
    </source>
</evidence>
<dbReference type="PANTHER" id="PTHR45861">
    <property type="entry name" value="DNA POLYMERASE ALPHA CATALYTIC SUBUNIT"/>
    <property type="match status" value="1"/>
</dbReference>
<dbReference type="FunFam" id="1.10.132.60:FF:000006">
    <property type="entry name" value="DNA polymerase"/>
    <property type="match status" value="1"/>
</dbReference>
<keyword evidence="3 12" id="KW-0808">Transferase</keyword>
<dbReference type="CDD" id="cd05532">
    <property type="entry name" value="POLBc_alpha"/>
    <property type="match status" value="1"/>
</dbReference>
<dbReference type="InterPro" id="IPR042087">
    <property type="entry name" value="DNA_pol_B_thumb"/>
</dbReference>
<dbReference type="FunFam" id="1.10.287.690:FF:000003">
    <property type="entry name" value="DNA polymerase"/>
    <property type="match status" value="1"/>
</dbReference>
<evidence type="ECO:0000259" key="16">
    <source>
        <dbReference type="Pfam" id="PF08996"/>
    </source>
</evidence>
<keyword evidence="9 12" id="KW-0239">DNA-directed DNA polymerase</keyword>
<dbReference type="InterPro" id="IPR017964">
    <property type="entry name" value="DNA-dir_DNA_pol_B_CS"/>
</dbReference>
<evidence type="ECO:0000256" key="1">
    <source>
        <dbReference type="ARBA" id="ARBA00004123"/>
    </source>
</evidence>
<dbReference type="GO" id="GO:0005658">
    <property type="term" value="C:alpha DNA polymerase:primase complex"/>
    <property type="evidence" value="ECO:0007669"/>
    <property type="project" value="UniProtKB-ARBA"/>
</dbReference>
<dbReference type="FunFam" id="3.90.1600.10:FF:000023">
    <property type="entry name" value="DNA polymerase"/>
    <property type="match status" value="1"/>
</dbReference>
<evidence type="ECO:0000256" key="7">
    <source>
        <dbReference type="ARBA" id="ARBA00022771"/>
    </source>
</evidence>
<dbReference type="GO" id="GO:0003682">
    <property type="term" value="F:chromatin binding"/>
    <property type="evidence" value="ECO:0007669"/>
    <property type="project" value="TreeGrafter"/>
</dbReference>
<dbReference type="InterPro" id="IPR043502">
    <property type="entry name" value="DNA/RNA_pol_sf"/>
</dbReference>
<dbReference type="Pfam" id="PF12254">
    <property type="entry name" value="DNA_pol_alpha_N"/>
    <property type="match status" value="1"/>
</dbReference>
<evidence type="ECO:0000313" key="18">
    <source>
        <dbReference type="Ensembl" id="ENSSGRP00000105893.1"/>
    </source>
</evidence>
<dbReference type="InterPro" id="IPR024647">
    <property type="entry name" value="DNA_pol_a_cat_su_N"/>
</dbReference>
<dbReference type="Pfam" id="PF03104">
    <property type="entry name" value="DNA_pol_B_exo1"/>
    <property type="match status" value="1"/>
</dbReference>
<comment type="catalytic activity">
    <reaction evidence="12">
        <text>DNA(n) + a 2'-deoxyribonucleoside 5'-triphosphate = DNA(n+1) + diphosphate</text>
        <dbReference type="Rhea" id="RHEA:22508"/>
        <dbReference type="Rhea" id="RHEA-COMP:17339"/>
        <dbReference type="Rhea" id="RHEA-COMP:17340"/>
        <dbReference type="ChEBI" id="CHEBI:33019"/>
        <dbReference type="ChEBI" id="CHEBI:61560"/>
        <dbReference type="ChEBI" id="CHEBI:173112"/>
        <dbReference type="EC" id="2.7.7.7"/>
    </reaction>
</comment>
<dbReference type="Gene3D" id="3.30.420.10">
    <property type="entry name" value="Ribonuclease H-like superfamily/Ribonuclease H"/>
    <property type="match status" value="1"/>
</dbReference>
<reference evidence="18" key="2">
    <citation type="submission" date="2025-09" db="UniProtKB">
        <authorList>
            <consortium name="Ensembl"/>
        </authorList>
    </citation>
    <scope>IDENTIFICATION</scope>
</reference>
<evidence type="ECO:0000256" key="13">
    <source>
        <dbReference type="SAM" id="MobiDB-lite"/>
    </source>
</evidence>
<evidence type="ECO:0000256" key="10">
    <source>
        <dbReference type="ARBA" id="ARBA00023125"/>
    </source>
</evidence>
<sequence length="1338" mass="151853">MAPVSSPDKDMDGGDYTSDTCGIATSRSRREKKEKVGRKSALEQLKRAKKGEKVKYEVEEFTSVYEEVDEEQYSKMVRERQDDDWIIDDDGTGYVEDGREIFDEDLDDDGGDSKKNVKKVSVSKPNSIKSMFMNSNVKKPAEKPVLLTPPPVITLKKKKTLGSPMNPFSVKPQVPKVVIINCNNISQYYYFYYVNVCLQHTGFELRIVFILIDVTVLLQRKPFSAINIFALLRSGLGGGMGWEKIEEGELNEAPVEVQVDSSQLPLVEGPDGDMVFRFYWLDAFEDQYNQPGVVYLFGKVWIESAKAHVSCCVAVKNIERTMHLLPREHKVNLATGEQTDCPVGMMDVYQEFNSLSEKFKIMKFKSKPVTKNYAFEIPDIPSQCEYLEVKYSAELPPLPSELKGSTFSHVFGTNTSSLEHFLLNRKIRGPCWLDVKTPQLSNQPISWSKVEAVAQKIDLISVVKDLSPPPLVVMSISLKTVQNPKTHQNEIVSLAALIHHKFPLDKAPPRSPFQTHFCLVSKPSDCIFPYDFKDAVRKKNGIVEIAGTERTLLGFFLAKMHKIDPDVLVGHDIFGFDLEVLLQRINVCKVPHWSKIGRLRRANMPKLGGRSGFAEKSATCGRLVCDVEISAKELICCKSYHLTELAAQILKTERVVVPPENIRNFYSDSPHLLYLLELTWMDAKLILQIMCELNVLPLALQITNIAGNVMSRTLMGGRSERNEYLLLHAFHEKNFIVPDKQFFKKPQQDLDGNIDSRKGKSNKTRKKAAYAGGLVLDPKVGFYDKFILLLDFNSLYPSIIQEFNICFTTVERGATNAHKKTEEDDDEIPELPDQSLEMGILPKEIRKLVERRRQVKHLMKQADLNPDVYLQYDIRQKALKLTANSMYGCLGFSFSRFYAKPLAALVTHKGREILMHTKEMVQRMNLEVIYGDTDSIMINTNSTNLEEVFKLGNKVRSEVNKLYKLLEIDIDGVFKSLLLLKKKKYAALMVEPQGDGKYTTKQELKGLDIVRRDWCDLAKECGNYVIGQILSDQNRDTIVENIQKHLIEVGEKVANGSIPLNMFEIHKSLTKDPQDYPDKKSLPHVHVALWINSQGGKKVKAGDTVSYVICQDGSNLAASQRAYALEQLQKQPGLSLDTQYYLSQQVHPVVGRICEPIEGIDAVLIATWLGETVCLDHQQHKCSDYVVVVFLCVCVGLCGSTLQPSLKNCCHIPCRGSPMEHPIQISNKLQLDIRRHIRRYCSGWLLCEDQACQNRTRRLPIAFSRSGPICPACLRSTLRPEYSEKALYNQLCFYRFIFDWEYAFKNVLSTEDRRPLCPASLKCLVFFKVPPSDKCSLL</sequence>
<keyword evidence="7" id="KW-0863">Zinc-finger</keyword>
<evidence type="ECO:0000256" key="6">
    <source>
        <dbReference type="ARBA" id="ARBA00022723"/>
    </source>
</evidence>
<dbReference type="Pfam" id="PF00136">
    <property type="entry name" value="DNA_pol_B"/>
    <property type="match status" value="1"/>
</dbReference>
<dbReference type="GO" id="GO:0003697">
    <property type="term" value="F:single-stranded DNA binding"/>
    <property type="evidence" value="ECO:0007669"/>
    <property type="project" value="TreeGrafter"/>
</dbReference>
<name>A0A672SW13_SINGR</name>
<dbReference type="Gene3D" id="3.30.70.2820">
    <property type="match status" value="1"/>
</dbReference>
<dbReference type="GO" id="GO:0008270">
    <property type="term" value="F:zinc ion binding"/>
    <property type="evidence" value="ECO:0007669"/>
    <property type="project" value="UniProtKB-KW"/>
</dbReference>
<feature type="domain" description="DNA polymerase alpha catalytic subunit N-terminal" evidence="17">
    <location>
        <begin position="42"/>
        <end position="103"/>
    </location>
</feature>
<dbReference type="PROSITE" id="PS00116">
    <property type="entry name" value="DNA_POLYMERASE_B"/>
    <property type="match status" value="1"/>
</dbReference>
<keyword evidence="11" id="KW-0539">Nucleus</keyword>
<dbReference type="EC" id="2.7.7.7" evidence="12"/>
<proteinExistence type="inferred from homology"/>
<dbReference type="FunFam" id="3.90.1600.10:FF:000022">
    <property type="entry name" value="DNA polymerase"/>
    <property type="match status" value="1"/>
</dbReference>
<dbReference type="GO" id="GO:0006273">
    <property type="term" value="P:lagging strand elongation"/>
    <property type="evidence" value="ECO:0007669"/>
    <property type="project" value="TreeGrafter"/>
</dbReference>
<dbReference type="InterPro" id="IPR006172">
    <property type="entry name" value="DNA-dir_DNA_pol_B"/>
</dbReference>
<comment type="similarity">
    <text evidence="2 12">Belongs to the DNA polymerase type-B family.</text>
</comment>
<keyword evidence="8" id="KW-0862">Zinc</keyword>
<evidence type="ECO:0000259" key="15">
    <source>
        <dbReference type="Pfam" id="PF03104"/>
    </source>
</evidence>
<organism evidence="18 19">
    <name type="scientific">Sinocyclocheilus grahami</name>
    <name type="common">Dianchi golden-line fish</name>
    <name type="synonym">Barbus grahami</name>
    <dbReference type="NCBI Taxonomy" id="75366"/>
    <lineage>
        <taxon>Eukaryota</taxon>
        <taxon>Metazoa</taxon>
        <taxon>Chordata</taxon>
        <taxon>Craniata</taxon>
        <taxon>Vertebrata</taxon>
        <taxon>Euteleostomi</taxon>
        <taxon>Actinopterygii</taxon>
        <taxon>Neopterygii</taxon>
        <taxon>Teleostei</taxon>
        <taxon>Ostariophysi</taxon>
        <taxon>Cypriniformes</taxon>
        <taxon>Cyprinidae</taxon>
        <taxon>Cyprininae</taxon>
        <taxon>Sinocyclocheilus</taxon>
    </lineage>
</organism>
<dbReference type="Ensembl" id="ENSSGRT00000112543.1">
    <property type="protein sequence ID" value="ENSSGRP00000105893.1"/>
    <property type="gene ID" value="ENSSGRG00000052342.1"/>
</dbReference>
<dbReference type="Proteomes" id="UP000472262">
    <property type="component" value="Unassembled WGS sequence"/>
</dbReference>
<feature type="domain" description="DNA-directed DNA polymerase family B multifunctional" evidence="14">
    <location>
        <begin position="709"/>
        <end position="1157"/>
    </location>
</feature>
<feature type="domain" description="DNA-directed DNA polymerase family B exonuclease" evidence="15">
    <location>
        <begin position="409"/>
        <end position="644"/>
    </location>
</feature>
<dbReference type="SMART" id="SM00486">
    <property type="entry name" value="POLBc"/>
    <property type="match status" value="1"/>
</dbReference>
<dbReference type="Pfam" id="PF08996">
    <property type="entry name" value="zf-DNA_Pol"/>
    <property type="match status" value="1"/>
</dbReference>
<dbReference type="GO" id="GO:0000166">
    <property type="term" value="F:nucleotide binding"/>
    <property type="evidence" value="ECO:0007669"/>
    <property type="project" value="InterPro"/>
</dbReference>
<feature type="compositionally biased region" description="Basic residues" evidence="13">
    <location>
        <begin position="27"/>
        <end position="38"/>
    </location>
</feature>
<dbReference type="GO" id="GO:0003887">
    <property type="term" value="F:DNA-directed DNA polymerase activity"/>
    <property type="evidence" value="ECO:0007669"/>
    <property type="project" value="UniProtKB-KW"/>
</dbReference>
<evidence type="ECO:0000256" key="9">
    <source>
        <dbReference type="ARBA" id="ARBA00022932"/>
    </source>
</evidence>
<dbReference type="InterPro" id="IPR012337">
    <property type="entry name" value="RNaseH-like_sf"/>
</dbReference>
<dbReference type="InterPro" id="IPR038256">
    <property type="entry name" value="Pol_alpha_znc_sf"/>
</dbReference>
<evidence type="ECO:0000256" key="12">
    <source>
        <dbReference type="RuleBase" id="RU000442"/>
    </source>
</evidence>
<evidence type="ECO:0000256" key="11">
    <source>
        <dbReference type="ARBA" id="ARBA00023242"/>
    </source>
</evidence>
<protein>
    <recommendedName>
        <fullName evidence="12">DNA polymerase</fullName>
        <ecNumber evidence="12">2.7.7.7</ecNumber>
    </recommendedName>
</protein>
<dbReference type="FunFam" id="3.30.420.10:FF:000018">
    <property type="entry name" value="DNA polymerase"/>
    <property type="match status" value="1"/>
</dbReference>
<keyword evidence="19" id="KW-1185">Reference proteome</keyword>
<dbReference type="InterPro" id="IPR015088">
    <property type="entry name" value="Znf_DNA-dir_DNA_pol_B_alpha"/>
</dbReference>
<accession>A0A672SW13</accession>
<keyword evidence="4 12" id="KW-0548">Nucleotidyltransferase</keyword>
<dbReference type="InterPro" id="IPR023211">
    <property type="entry name" value="DNA_pol_palm_dom_sf"/>
</dbReference>